<sequence length="85" mass="9495">MEDKVKRAGTVDHTCANPREVIERSLELSATALILVQNHASDDPTPSSADFRMTNRNRRCRQTAFHCPPRPRCRGVRRTASCCAG</sequence>
<name>A0ABX8WAK7_9HYPH</name>
<evidence type="ECO:0000256" key="5">
    <source>
        <dbReference type="ARBA" id="ARBA00023049"/>
    </source>
</evidence>
<keyword evidence="1" id="KW-0645">Protease</keyword>
<evidence type="ECO:0000259" key="6">
    <source>
        <dbReference type="PROSITE" id="PS50249"/>
    </source>
</evidence>
<keyword evidence="4" id="KW-0862">Zinc</keyword>
<dbReference type="Gene3D" id="3.40.140.10">
    <property type="entry name" value="Cytidine Deaminase, domain 2"/>
    <property type="match status" value="1"/>
</dbReference>
<keyword evidence="5" id="KW-0482">Metalloprotease</keyword>
<dbReference type="InterPro" id="IPR001405">
    <property type="entry name" value="UPF0758"/>
</dbReference>
<organism evidence="7 8">
    <name type="scientific">Devosia salina</name>
    <dbReference type="NCBI Taxonomy" id="2860336"/>
    <lineage>
        <taxon>Bacteria</taxon>
        <taxon>Pseudomonadati</taxon>
        <taxon>Pseudomonadota</taxon>
        <taxon>Alphaproteobacteria</taxon>
        <taxon>Hyphomicrobiales</taxon>
        <taxon>Devosiaceae</taxon>
        <taxon>Devosia</taxon>
    </lineage>
</organism>
<accession>A0ABX8WAK7</accession>
<keyword evidence="8" id="KW-1185">Reference proteome</keyword>
<keyword evidence="3" id="KW-0378">Hydrolase</keyword>
<protein>
    <recommendedName>
        <fullName evidence="6">MPN domain-containing protein</fullName>
    </recommendedName>
</protein>
<feature type="domain" description="MPN" evidence="6">
    <location>
        <begin position="1"/>
        <end position="85"/>
    </location>
</feature>
<dbReference type="Pfam" id="PF04002">
    <property type="entry name" value="RadC"/>
    <property type="match status" value="1"/>
</dbReference>
<dbReference type="Proteomes" id="UP000825799">
    <property type="component" value="Chromosome"/>
</dbReference>
<reference evidence="7 8" key="1">
    <citation type="submission" date="2021-08" db="EMBL/GenBank/DDBJ databases">
        <title>Devosia salina sp. nov., isolated from the South China Sea sediment.</title>
        <authorList>
            <person name="Zhou Z."/>
        </authorList>
    </citation>
    <scope>NUCLEOTIDE SEQUENCE [LARGE SCALE GENOMIC DNA]</scope>
    <source>
        <strain evidence="7 8">SCS-3</strain>
    </source>
</reference>
<evidence type="ECO:0000313" key="7">
    <source>
        <dbReference type="EMBL" id="QYO75150.1"/>
    </source>
</evidence>
<evidence type="ECO:0000313" key="8">
    <source>
        <dbReference type="Proteomes" id="UP000825799"/>
    </source>
</evidence>
<dbReference type="InterPro" id="IPR025657">
    <property type="entry name" value="RadC_JAB"/>
</dbReference>
<dbReference type="PANTHER" id="PTHR30471">
    <property type="entry name" value="DNA REPAIR PROTEIN RADC"/>
    <property type="match status" value="1"/>
</dbReference>
<evidence type="ECO:0000256" key="4">
    <source>
        <dbReference type="ARBA" id="ARBA00022833"/>
    </source>
</evidence>
<proteinExistence type="predicted"/>
<dbReference type="PROSITE" id="PS50249">
    <property type="entry name" value="MPN"/>
    <property type="match status" value="1"/>
</dbReference>
<dbReference type="RefSeq" id="WP_220303614.1">
    <property type="nucleotide sequence ID" value="NZ_CP080590.1"/>
</dbReference>
<dbReference type="InterPro" id="IPR037518">
    <property type="entry name" value="MPN"/>
</dbReference>
<gene>
    <name evidence="7" type="ORF">K1X15_10775</name>
</gene>
<keyword evidence="2" id="KW-0479">Metal-binding</keyword>
<evidence type="ECO:0000256" key="3">
    <source>
        <dbReference type="ARBA" id="ARBA00022801"/>
    </source>
</evidence>
<dbReference type="PANTHER" id="PTHR30471:SF3">
    <property type="entry name" value="UPF0758 PROTEIN YEES-RELATED"/>
    <property type="match status" value="1"/>
</dbReference>
<dbReference type="EMBL" id="CP080590">
    <property type="protein sequence ID" value="QYO75150.1"/>
    <property type="molecule type" value="Genomic_DNA"/>
</dbReference>
<evidence type="ECO:0000256" key="1">
    <source>
        <dbReference type="ARBA" id="ARBA00022670"/>
    </source>
</evidence>
<evidence type="ECO:0000256" key="2">
    <source>
        <dbReference type="ARBA" id="ARBA00022723"/>
    </source>
</evidence>